<sequence>MANFAAKIVEIEMQLTDNSFLDALEMSFTIIFTIELSFNAFANWFRDFFFNGWNLFDTLVVSVSIIGAALPNVPGVSVLRLFRVFRVLRLFHRLSSLRIIINAVTASILPVANAFVVLLLITAIYAVLACMLFKSRDEVLFGKFSSALFSMFQVCTGDGWSTDVVRPMFGESGVVDGYVVLFFVSYILIGGYFLLNVVVAVLLDEFASAVDMEKRRLKEHQDTLSIRSSTYYLDPLLEFLSQYQTEKDLKEKIRVIFDILAGDDDKTLSYEKFLEGVYRLNFKATIAITQEDWEVLMEATPETSGKKEITWQEFEQIILAQLNEFACRQASLKQLDADEGTSAVILILKQLQLEVRKINQASVAQDEIRRQMRRLANRIALVETKFDSLLHGEIQNGGRTCFSSSSESEGDALDRVDENAILLAVEHNGKQRQLKDLMEEDEEEEDEEERGCA</sequence>
<evidence type="ECO:0000256" key="3">
    <source>
        <dbReference type="ARBA" id="ARBA00022989"/>
    </source>
</evidence>
<dbReference type="SUPFAM" id="SSF81324">
    <property type="entry name" value="Voltage-gated potassium channels"/>
    <property type="match status" value="1"/>
</dbReference>
<comment type="subcellular location">
    <subcellularLocation>
        <location evidence="1">Membrane</location>
        <topology evidence="1">Multi-pass membrane protein</topology>
    </subcellularLocation>
</comment>
<feature type="transmembrane region" description="Helical" evidence="7">
    <location>
        <begin position="180"/>
        <end position="203"/>
    </location>
</feature>
<dbReference type="Gene3D" id="1.20.120.350">
    <property type="entry name" value="Voltage-gated potassium channels. Chain C"/>
    <property type="match status" value="1"/>
</dbReference>
<dbReference type="EMBL" id="HBEO01013520">
    <property type="protein sequence ID" value="CAD8481791.1"/>
    <property type="molecule type" value="Transcribed_RNA"/>
</dbReference>
<dbReference type="AlphaFoldDB" id="A0A7S0EEW1"/>
<keyword evidence="4 7" id="KW-0472">Membrane</keyword>
<evidence type="ECO:0000259" key="8">
    <source>
        <dbReference type="Pfam" id="PF00520"/>
    </source>
</evidence>
<evidence type="ECO:0000256" key="7">
    <source>
        <dbReference type="SAM" id="Phobius"/>
    </source>
</evidence>
<dbReference type="PANTHER" id="PTHR10037">
    <property type="entry name" value="VOLTAGE-GATED CATION CHANNEL CALCIUM AND SODIUM"/>
    <property type="match status" value="1"/>
</dbReference>
<dbReference type="Gene3D" id="1.10.287.70">
    <property type="match status" value="1"/>
</dbReference>
<dbReference type="Gene3D" id="1.10.238.10">
    <property type="entry name" value="EF-hand"/>
    <property type="match status" value="1"/>
</dbReference>
<keyword evidence="3 7" id="KW-1133">Transmembrane helix</keyword>
<dbReference type="InterPro" id="IPR027359">
    <property type="entry name" value="Volt_channel_dom_sf"/>
</dbReference>
<feature type="compositionally biased region" description="Acidic residues" evidence="6">
    <location>
        <begin position="438"/>
        <end position="453"/>
    </location>
</feature>
<dbReference type="InterPro" id="IPR005821">
    <property type="entry name" value="Ion_trans_dom"/>
</dbReference>
<dbReference type="GO" id="GO:0001518">
    <property type="term" value="C:voltage-gated sodium channel complex"/>
    <property type="evidence" value="ECO:0007669"/>
    <property type="project" value="TreeGrafter"/>
</dbReference>
<feature type="coiled-coil region" evidence="5">
    <location>
        <begin position="358"/>
        <end position="385"/>
    </location>
</feature>
<organism evidence="9">
    <name type="scientific">Hanusia phi</name>
    <dbReference type="NCBI Taxonomy" id="3032"/>
    <lineage>
        <taxon>Eukaryota</taxon>
        <taxon>Cryptophyceae</taxon>
        <taxon>Pyrenomonadales</taxon>
        <taxon>Geminigeraceae</taxon>
        <taxon>Hanusia</taxon>
    </lineage>
</organism>
<evidence type="ECO:0000256" key="6">
    <source>
        <dbReference type="SAM" id="MobiDB-lite"/>
    </source>
</evidence>
<evidence type="ECO:0000256" key="1">
    <source>
        <dbReference type="ARBA" id="ARBA00004141"/>
    </source>
</evidence>
<reference evidence="9" key="1">
    <citation type="submission" date="2021-01" db="EMBL/GenBank/DDBJ databases">
        <authorList>
            <person name="Corre E."/>
            <person name="Pelletier E."/>
            <person name="Niang G."/>
            <person name="Scheremetjew M."/>
            <person name="Finn R."/>
            <person name="Kale V."/>
            <person name="Holt S."/>
            <person name="Cochrane G."/>
            <person name="Meng A."/>
            <person name="Brown T."/>
            <person name="Cohen L."/>
        </authorList>
    </citation>
    <scope>NUCLEOTIDE SEQUENCE</scope>
    <source>
        <strain evidence="9">CCMP325</strain>
    </source>
</reference>
<dbReference type="PANTHER" id="PTHR10037:SF62">
    <property type="entry name" value="SODIUM CHANNEL PROTEIN 60E"/>
    <property type="match status" value="1"/>
</dbReference>
<evidence type="ECO:0000256" key="5">
    <source>
        <dbReference type="SAM" id="Coils"/>
    </source>
</evidence>
<dbReference type="GO" id="GO:0005248">
    <property type="term" value="F:voltage-gated sodium channel activity"/>
    <property type="evidence" value="ECO:0007669"/>
    <property type="project" value="TreeGrafter"/>
</dbReference>
<keyword evidence="2 7" id="KW-0812">Transmembrane</keyword>
<dbReference type="Pfam" id="PF00520">
    <property type="entry name" value="Ion_trans"/>
    <property type="match status" value="1"/>
</dbReference>
<accession>A0A7S0EEW1</accession>
<gene>
    <name evidence="9" type="ORF">HPHI1048_LOCUS9182</name>
</gene>
<feature type="domain" description="Ion transport" evidence="8">
    <location>
        <begin position="15"/>
        <end position="209"/>
    </location>
</feature>
<name>A0A7S0EEW1_9CRYP</name>
<evidence type="ECO:0000256" key="2">
    <source>
        <dbReference type="ARBA" id="ARBA00022692"/>
    </source>
</evidence>
<dbReference type="InterPro" id="IPR043203">
    <property type="entry name" value="VGCC_Ca_Na"/>
</dbReference>
<evidence type="ECO:0000256" key="4">
    <source>
        <dbReference type="ARBA" id="ARBA00023136"/>
    </source>
</evidence>
<feature type="transmembrane region" description="Helical" evidence="7">
    <location>
        <begin position="20"/>
        <end position="42"/>
    </location>
</feature>
<feature type="region of interest" description="Disordered" evidence="6">
    <location>
        <begin position="432"/>
        <end position="453"/>
    </location>
</feature>
<dbReference type="InterPro" id="IPR011992">
    <property type="entry name" value="EF-hand-dom_pair"/>
</dbReference>
<protein>
    <recommendedName>
        <fullName evidence="8">Ion transport domain-containing protein</fullName>
    </recommendedName>
</protein>
<dbReference type="SUPFAM" id="SSF47473">
    <property type="entry name" value="EF-hand"/>
    <property type="match status" value="1"/>
</dbReference>
<keyword evidence="5" id="KW-0175">Coiled coil</keyword>
<proteinExistence type="predicted"/>
<evidence type="ECO:0000313" key="9">
    <source>
        <dbReference type="EMBL" id="CAD8481791.1"/>
    </source>
</evidence>